<proteinExistence type="predicted"/>
<sequence>MKNNLYLAKCYLISDRKEDAEQYLKLAEKLASSDEHKKDAMAKVSMEIPRSLSIGIGTLISPSAPS</sequence>
<dbReference type="Proteomes" id="UP000298663">
    <property type="component" value="Unassembled WGS sequence"/>
</dbReference>
<evidence type="ECO:0000313" key="1">
    <source>
        <dbReference type="EMBL" id="TKR72912.1"/>
    </source>
</evidence>
<comment type="caution">
    <text evidence="1">The sequence shown here is derived from an EMBL/GenBank/DDBJ whole genome shotgun (WGS) entry which is preliminary data.</text>
</comment>
<dbReference type="EMBL" id="AZBU02000006">
    <property type="protein sequence ID" value="TKR72912.1"/>
    <property type="molecule type" value="Genomic_DNA"/>
</dbReference>
<reference evidence="1 2" key="2">
    <citation type="journal article" date="2019" name="G3 (Bethesda)">
        <title>Hybrid Assembly of the Genome of the Entomopathogenic Nematode Steinernema carpocapsae Identifies the X-Chromosome.</title>
        <authorList>
            <person name="Serra L."/>
            <person name="Macchietto M."/>
            <person name="Macias-Munoz A."/>
            <person name="McGill C.J."/>
            <person name="Rodriguez I.M."/>
            <person name="Rodriguez B."/>
            <person name="Murad R."/>
            <person name="Mortazavi A."/>
        </authorList>
    </citation>
    <scope>NUCLEOTIDE SEQUENCE [LARGE SCALE GENOMIC DNA]</scope>
    <source>
        <strain evidence="1 2">ALL</strain>
    </source>
</reference>
<dbReference type="AlphaFoldDB" id="A0A4U5MTS0"/>
<name>A0A4U5MTS0_STECR</name>
<accession>A0A4U5MTS0</accession>
<keyword evidence="2" id="KW-1185">Reference proteome</keyword>
<protein>
    <submittedName>
        <fullName evidence="1">Uncharacterized protein</fullName>
    </submittedName>
</protein>
<gene>
    <name evidence="1" type="ORF">L596_020296</name>
</gene>
<evidence type="ECO:0000313" key="2">
    <source>
        <dbReference type="Proteomes" id="UP000298663"/>
    </source>
</evidence>
<organism evidence="1 2">
    <name type="scientific">Steinernema carpocapsae</name>
    <name type="common">Entomopathogenic nematode</name>
    <dbReference type="NCBI Taxonomy" id="34508"/>
    <lineage>
        <taxon>Eukaryota</taxon>
        <taxon>Metazoa</taxon>
        <taxon>Ecdysozoa</taxon>
        <taxon>Nematoda</taxon>
        <taxon>Chromadorea</taxon>
        <taxon>Rhabditida</taxon>
        <taxon>Tylenchina</taxon>
        <taxon>Panagrolaimomorpha</taxon>
        <taxon>Strongyloidoidea</taxon>
        <taxon>Steinernematidae</taxon>
        <taxon>Steinernema</taxon>
    </lineage>
</organism>
<reference evidence="1 2" key="1">
    <citation type="journal article" date="2015" name="Genome Biol.">
        <title>Comparative genomics of Steinernema reveals deeply conserved gene regulatory networks.</title>
        <authorList>
            <person name="Dillman A.R."/>
            <person name="Macchietto M."/>
            <person name="Porter C.F."/>
            <person name="Rogers A."/>
            <person name="Williams B."/>
            <person name="Antoshechkin I."/>
            <person name="Lee M.M."/>
            <person name="Goodwin Z."/>
            <person name="Lu X."/>
            <person name="Lewis E.E."/>
            <person name="Goodrich-Blair H."/>
            <person name="Stock S.P."/>
            <person name="Adams B.J."/>
            <person name="Sternberg P.W."/>
            <person name="Mortazavi A."/>
        </authorList>
    </citation>
    <scope>NUCLEOTIDE SEQUENCE [LARGE SCALE GENOMIC DNA]</scope>
    <source>
        <strain evidence="1 2">ALL</strain>
    </source>
</reference>